<dbReference type="CDD" id="cd22332">
    <property type="entry name" value="HsdR_N"/>
    <property type="match status" value="1"/>
</dbReference>
<evidence type="ECO:0000256" key="4">
    <source>
        <dbReference type="ARBA" id="ARBA00022741"/>
    </source>
</evidence>
<dbReference type="InterPro" id="IPR040980">
    <property type="entry name" value="SWI2_SNF2"/>
</dbReference>
<feature type="domain" description="Helicase ATP-binding" evidence="11">
    <location>
        <begin position="296"/>
        <end position="463"/>
    </location>
</feature>
<protein>
    <recommendedName>
        <fullName evidence="10">Type I restriction enzyme endonuclease subunit</fullName>
        <shortName evidence="10">R protein</shortName>
        <ecNumber evidence="10">3.1.21.3</ecNumber>
    </recommendedName>
</protein>
<dbReference type="InterPro" id="IPR007409">
    <property type="entry name" value="Restrct_endonuc_type1_HsdR_N"/>
</dbReference>
<dbReference type="AlphaFoldDB" id="A0A9X1VGX7"/>
<dbReference type="Pfam" id="PF22679">
    <property type="entry name" value="T1R_D3-like"/>
    <property type="match status" value="1"/>
</dbReference>
<dbReference type="PANTHER" id="PTHR30195">
    <property type="entry name" value="TYPE I SITE-SPECIFIC DEOXYRIBONUCLEASE PROTEIN SUBUNIT M AND R"/>
    <property type="match status" value="1"/>
</dbReference>
<dbReference type="NCBIfam" id="TIGR00348">
    <property type="entry name" value="hsdR"/>
    <property type="match status" value="1"/>
</dbReference>
<evidence type="ECO:0000313" key="13">
    <source>
        <dbReference type="Proteomes" id="UP001139193"/>
    </source>
</evidence>
<evidence type="ECO:0000256" key="9">
    <source>
        <dbReference type="ARBA" id="ARBA00023125"/>
    </source>
</evidence>
<evidence type="ECO:0000256" key="6">
    <source>
        <dbReference type="ARBA" id="ARBA00022759"/>
    </source>
</evidence>
<dbReference type="InterPro" id="IPR021810">
    <property type="entry name" value="T1RH-like_C"/>
</dbReference>
<dbReference type="Gene3D" id="3.90.1570.50">
    <property type="match status" value="1"/>
</dbReference>
<dbReference type="Proteomes" id="UP001139193">
    <property type="component" value="Unassembled WGS sequence"/>
</dbReference>
<keyword evidence="5 10" id="KW-0680">Restriction system</keyword>
<dbReference type="InterPro" id="IPR014001">
    <property type="entry name" value="Helicase_ATP-bd"/>
</dbReference>
<dbReference type="RefSeq" id="WP_241936294.1">
    <property type="nucleotide sequence ID" value="NZ_JALBGC010000003.1"/>
</dbReference>
<gene>
    <name evidence="12" type="ORF">MON38_11405</name>
</gene>
<comment type="subunit">
    <text evidence="10">The type I restriction/modification system is composed of three polypeptides R, M and S.</text>
</comment>
<dbReference type="GO" id="GO:0003677">
    <property type="term" value="F:DNA binding"/>
    <property type="evidence" value="ECO:0007669"/>
    <property type="project" value="UniProtKB-KW"/>
</dbReference>
<evidence type="ECO:0000313" key="12">
    <source>
        <dbReference type="EMBL" id="MCI1188027.1"/>
    </source>
</evidence>
<proteinExistence type="inferred from homology"/>
<organism evidence="12 13">
    <name type="scientific">Hymenobacter cyanobacteriorum</name>
    <dbReference type="NCBI Taxonomy" id="2926463"/>
    <lineage>
        <taxon>Bacteria</taxon>
        <taxon>Pseudomonadati</taxon>
        <taxon>Bacteroidota</taxon>
        <taxon>Cytophagia</taxon>
        <taxon>Cytophagales</taxon>
        <taxon>Hymenobacteraceae</taxon>
        <taxon>Hymenobacter</taxon>
    </lineage>
</organism>
<dbReference type="PROSITE" id="PS51192">
    <property type="entry name" value="HELICASE_ATP_BIND_1"/>
    <property type="match status" value="1"/>
</dbReference>
<dbReference type="EMBL" id="JALBGC010000003">
    <property type="protein sequence ID" value="MCI1188027.1"/>
    <property type="molecule type" value="Genomic_DNA"/>
</dbReference>
<dbReference type="PANTHER" id="PTHR30195:SF15">
    <property type="entry name" value="TYPE I RESTRICTION ENZYME HINDI ENDONUCLEASE SUBUNIT"/>
    <property type="match status" value="1"/>
</dbReference>
<keyword evidence="3" id="KW-0540">Nuclease</keyword>
<dbReference type="InterPro" id="IPR027417">
    <property type="entry name" value="P-loop_NTPase"/>
</dbReference>
<dbReference type="CDD" id="cd18800">
    <property type="entry name" value="SF2_C_EcoR124I-like"/>
    <property type="match status" value="1"/>
</dbReference>
<dbReference type="GO" id="GO:0009307">
    <property type="term" value="P:DNA restriction-modification system"/>
    <property type="evidence" value="ECO:0007669"/>
    <property type="project" value="UniProtKB-KW"/>
</dbReference>
<evidence type="ECO:0000256" key="3">
    <source>
        <dbReference type="ARBA" id="ARBA00022722"/>
    </source>
</evidence>
<dbReference type="InterPro" id="IPR055180">
    <property type="entry name" value="HsdR_RecA-like_helicase_dom_2"/>
</dbReference>
<accession>A0A9X1VGX7</accession>
<evidence type="ECO:0000256" key="8">
    <source>
        <dbReference type="ARBA" id="ARBA00022840"/>
    </source>
</evidence>
<keyword evidence="13" id="KW-1185">Reference proteome</keyword>
<dbReference type="InterPro" id="IPR004473">
    <property type="entry name" value="Restrct_endonuc_typeI_HsdR"/>
</dbReference>
<keyword evidence="9 10" id="KW-0238">DNA-binding</keyword>
<keyword evidence="7 10" id="KW-0378">Hydrolase</keyword>
<keyword evidence="8 10" id="KW-0067">ATP-binding</keyword>
<dbReference type="GO" id="GO:0009035">
    <property type="term" value="F:type I site-specific deoxyribonuclease activity"/>
    <property type="evidence" value="ECO:0007669"/>
    <property type="project" value="UniProtKB-EC"/>
</dbReference>
<dbReference type="InterPro" id="IPR051268">
    <property type="entry name" value="Type-I_R_enzyme_R_subunit"/>
</dbReference>
<name>A0A9X1VGX7_9BACT</name>
<dbReference type="Gene3D" id="3.40.50.300">
    <property type="entry name" value="P-loop containing nucleotide triphosphate hydrolases"/>
    <property type="match status" value="2"/>
</dbReference>
<dbReference type="EC" id="3.1.21.3" evidence="10"/>
<dbReference type="Pfam" id="PF04313">
    <property type="entry name" value="HSDR_N"/>
    <property type="match status" value="1"/>
</dbReference>
<dbReference type="Pfam" id="PF18766">
    <property type="entry name" value="SWI2_SNF2"/>
    <property type="match status" value="1"/>
</dbReference>
<dbReference type="SMART" id="SM00487">
    <property type="entry name" value="DEXDc"/>
    <property type="match status" value="1"/>
</dbReference>
<evidence type="ECO:0000256" key="5">
    <source>
        <dbReference type="ARBA" id="ARBA00022747"/>
    </source>
</evidence>
<sequence>MAKLYTEAQLEQACVDLLKQEFPIYQHINAFTPHEATLPDGSGRTDKSQVVLPVVLRKMLEKLNSKVPAKVLDKAFEALTARRIAESPLAANREVYEMLRDGYPAQWTDEVTGRPRQQQIQVLDFKHPTKNDFRVVSQLWIQGTVGYRRPDLLIFVNGLPLVFIELKNATEKVKQAYDNNLTNYRVELPQLFHANVVALLSNGLETRAGSFSAGYEYFGEWLRPASESDKPGLPTDPARRDSHLSLDYALRGLLAPERLLDYVRNFVLFHYQNAGKVIAHNHQYLGVNRTVEAFRDRANRDGKLGVFWHTQGSGKSFSMVMLARKLARQFEGAFTFLLITDRDDLDDQLYRNFLHWGDMTPAQAVRPQDSRELRDVLARPAGPRYVFTLIQKFRYEAGRAYPVLSTRDNIIVFVDEAHRSQYKTLAENMRDALPNAQFLAFTGTPLLGAERLTHRWFGEYVSEYPFDQAVADGATVRLLYQNRTPEVGLENPELDDELAEILEDENLTEQQQRRLEDQHASQLEVLRRDDRLEAVAQDLVWHLPRRGFLGKAVAVSIDKPTTVRLYDKVKYHWEQAIRNTRKELTTVPKGSSQHHDLKARLAWMERLEMAVVVSIENGDEEKFEKQDLNIKPHIKRLAQLDAQGHDIEHNFKDAAHPLQLVFVCSMWLVGFDAPSVSTLYLDKPMRAHSLMQAIARANRVYEGKSAGLIVGYCDVLASLRASLVEYTTPRPGTPPQGDNEHTGHQPLQEFDHLYTLLDEALAEIVTWCQTQNIALTEALVENEPSDEASGGLFANLARLQDFANTLLASDTQRQAYALRARLIEGLYQAARPDVLRHRAKYRLVTVVAYLHDLLAQITGAGETDAAQQRIGQLLDRSVLRVGQEATTPLVLTPGRELDLSNLNLEEQRESFRTSAHLNIEVAQLRTFLEEKLQQLLRRNVERAPFAERLARIIEAYNAGGRRTEEIFEELLAYASTLKAEAERHTREGLTEEELELFDLLKKHIDEQKLSKDQLLQVKTAARSLLARLREEKPLVLVQEWHRDTASRAKVDSVIVEVLNKTLPDSYDRPLFAATHTQVFQHFYQRAVRGQAFA</sequence>
<dbReference type="SUPFAM" id="SSF52540">
    <property type="entry name" value="P-loop containing nucleoside triphosphate hydrolases"/>
    <property type="match status" value="1"/>
</dbReference>
<comment type="similarity">
    <text evidence="2 10">Belongs to the HsdR family.</text>
</comment>
<comment type="function">
    <text evidence="10">Subunit R is required for both nuclease and ATPase activities, but not for modification.</text>
</comment>
<evidence type="ECO:0000256" key="1">
    <source>
        <dbReference type="ARBA" id="ARBA00000851"/>
    </source>
</evidence>
<comment type="caution">
    <text evidence="12">The sequence shown here is derived from an EMBL/GenBank/DDBJ whole genome shotgun (WGS) entry which is preliminary data.</text>
</comment>
<evidence type="ECO:0000256" key="7">
    <source>
        <dbReference type="ARBA" id="ARBA00022801"/>
    </source>
</evidence>
<keyword evidence="6" id="KW-0255">Endonuclease</keyword>
<keyword evidence="4 10" id="KW-0547">Nucleotide-binding</keyword>
<dbReference type="GO" id="GO:0005524">
    <property type="term" value="F:ATP binding"/>
    <property type="evidence" value="ECO:0007669"/>
    <property type="project" value="UniProtKB-KW"/>
</dbReference>
<evidence type="ECO:0000256" key="10">
    <source>
        <dbReference type="RuleBase" id="RU364115"/>
    </source>
</evidence>
<comment type="catalytic activity">
    <reaction evidence="1 10">
        <text>Endonucleolytic cleavage of DNA to give random double-stranded fragments with terminal 5'-phosphates, ATP is simultaneously hydrolyzed.</text>
        <dbReference type="EC" id="3.1.21.3"/>
    </reaction>
</comment>
<dbReference type="Pfam" id="PF11867">
    <property type="entry name" value="T1RH-like_C"/>
    <property type="match status" value="1"/>
</dbReference>
<evidence type="ECO:0000259" key="11">
    <source>
        <dbReference type="PROSITE" id="PS51192"/>
    </source>
</evidence>
<reference evidence="12" key="1">
    <citation type="submission" date="2022-03" db="EMBL/GenBank/DDBJ databases">
        <title>Bacterial whole genome sequence for Hymenobacter sp. DH14.</title>
        <authorList>
            <person name="Le V."/>
        </authorList>
    </citation>
    <scope>NUCLEOTIDE SEQUENCE</scope>
    <source>
        <strain evidence="12">DH14</strain>
    </source>
</reference>
<evidence type="ECO:0000256" key="2">
    <source>
        <dbReference type="ARBA" id="ARBA00008598"/>
    </source>
</evidence>